<gene>
    <name evidence="2" type="ORF">WMY93_027782</name>
</gene>
<feature type="region of interest" description="Disordered" evidence="1">
    <location>
        <begin position="17"/>
        <end position="64"/>
    </location>
</feature>
<organism evidence="2 3">
    <name type="scientific">Mugilogobius chulae</name>
    <name type="common">yellowstripe goby</name>
    <dbReference type="NCBI Taxonomy" id="88201"/>
    <lineage>
        <taxon>Eukaryota</taxon>
        <taxon>Metazoa</taxon>
        <taxon>Chordata</taxon>
        <taxon>Craniata</taxon>
        <taxon>Vertebrata</taxon>
        <taxon>Euteleostomi</taxon>
        <taxon>Actinopterygii</taxon>
        <taxon>Neopterygii</taxon>
        <taxon>Teleostei</taxon>
        <taxon>Neoteleostei</taxon>
        <taxon>Acanthomorphata</taxon>
        <taxon>Gobiaria</taxon>
        <taxon>Gobiiformes</taxon>
        <taxon>Gobioidei</taxon>
        <taxon>Gobiidae</taxon>
        <taxon>Gobionellinae</taxon>
        <taxon>Mugilogobius</taxon>
    </lineage>
</organism>
<sequence length="142" mass="15957">MGLERFGVSVFENCRTIVTPPAPTPDEMRTNVTSSQSTPPEVEVTEEEDAAPSTTNHDVTRSASALAVSVREQCHLSQKTVNNIMSGVQQYQAVLINVLRERMQKVFEQHPEMSSHLQNEACLHLIHLRILSQPVHMDKIRL</sequence>
<dbReference type="EMBL" id="JBBPFD010000020">
    <property type="protein sequence ID" value="KAK7884659.1"/>
    <property type="molecule type" value="Genomic_DNA"/>
</dbReference>
<protein>
    <submittedName>
        <fullName evidence="2">Uncharacterized protein</fullName>
    </submittedName>
</protein>
<dbReference type="Proteomes" id="UP001460270">
    <property type="component" value="Unassembled WGS sequence"/>
</dbReference>
<proteinExistence type="predicted"/>
<comment type="caution">
    <text evidence="2">The sequence shown here is derived from an EMBL/GenBank/DDBJ whole genome shotgun (WGS) entry which is preliminary data.</text>
</comment>
<evidence type="ECO:0000313" key="3">
    <source>
        <dbReference type="Proteomes" id="UP001460270"/>
    </source>
</evidence>
<feature type="compositionally biased region" description="Polar residues" evidence="1">
    <location>
        <begin position="52"/>
        <end position="63"/>
    </location>
</feature>
<accession>A0AAW0N6B8</accession>
<dbReference type="AlphaFoldDB" id="A0AAW0N6B8"/>
<name>A0AAW0N6B8_9GOBI</name>
<evidence type="ECO:0000313" key="2">
    <source>
        <dbReference type="EMBL" id="KAK7884659.1"/>
    </source>
</evidence>
<reference evidence="3" key="1">
    <citation type="submission" date="2024-04" db="EMBL/GenBank/DDBJ databases">
        <title>Salinicola lusitanus LLJ914,a marine bacterium isolated from the Okinawa Trough.</title>
        <authorList>
            <person name="Li J."/>
        </authorList>
    </citation>
    <scope>NUCLEOTIDE SEQUENCE [LARGE SCALE GENOMIC DNA]</scope>
</reference>
<keyword evidence="3" id="KW-1185">Reference proteome</keyword>
<evidence type="ECO:0000256" key="1">
    <source>
        <dbReference type="SAM" id="MobiDB-lite"/>
    </source>
</evidence>